<dbReference type="PROSITE" id="PS51094">
    <property type="entry name" value="PTS_EIIA_TYPE_2"/>
    <property type="match status" value="1"/>
</dbReference>
<dbReference type="EMBL" id="FUXM01000016">
    <property type="protein sequence ID" value="SJZ99325.1"/>
    <property type="molecule type" value="Genomic_DNA"/>
</dbReference>
<evidence type="ECO:0000256" key="4">
    <source>
        <dbReference type="ARBA" id="ARBA00022597"/>
    </source>
</evidence>
<keyword evidence="2" id="KW-0813">Transport</keyword>
<dbReference type="SUPFAM" id="SSF55804">
    <property type="entry name" value="Phoshotransferase/anion transport protein"/>
    <property type="match status" value="1"/>
</dbReference>
<keyword evidence="5" id="KW-0808">Transferase</keyword>
<keyword evidence="3" id="KW-0597">Phosphoprotein</keyword>
<gene>
    <name evidence="8" type="ORF">SAMN02745885_01554</name>
</gene>
<evidence type="ECO:0000259" key="7">
    <source>
        <dbReference type="PROSITE" id="PS51094"/>
    </source>
</evidence>
<dbReference type="InterPro" id="IPR004715">
    <property type="entry name" value="PTS_IIA_fruc"/>
</dbReference>
<organism evidence="8 9">
    <name type="scientific">Carboxydocella sporoproducens DSM 16521</name>
    <dbReference type="NCBI Taxonomy" id="1121270"/>
    <lineage>
        <taxon>Bacteria</taxon>
        <taxon>Bacillati</taxon>
        <taxon>Bacillota</taxon>
        <taxon>Clostridia</taxon>
        <taxon>Eubacteriales</taxon>
        <taxon>Clostridiales Family XVI. Incertae Sedis</taxon>
        <taxon>Carboxydocella</taxon>
    </lineage>
</organism>
<dbReference type="InterPro" id="IPR016152">
    <property type="entry name" value="PTrfase/Anion_transptr"/>
</dbReference>
<dbReference type="PROSITE" id="PS00372">
    <property type="entry name" value="PTS_EIIA_TYPE_2_HIS"/>
    <property type="match status" value="1"/>
</dbReference>
<reference evidence="9" key="1">
    <citation type="submission" date="2017-02" db="EMBL/GenBank/DDBJ databases">
        <authorList>
            <person name="Varghese N."/>
            <person name="Submissions S."/>
        </authorList>
    </citation>
    <scope>NUCLEOTIDE SEQUENCE [LARGE SCALE GENOMIC DNA]</scope>
    <source>
        <strain evidence="9">DSM 16521</strain>
    </source>
</reference>
<feature type="domain" description="PTS EIIA type-2" evidence="7">
    <location>
        <begin position="5"/>
        <end position="150"/>
    </location>
</feature>
<protein>
    <submittedName>
        <fullName evidence="8">PTS system IIA component, Fru family (TC 4.A.2)</fullName>
    </submittedName>
</protein>
<dbReference type="AlphaFoldDB" id="A0A1T4Q6D8"/>
<dbReference type="Gene3D" id="3.40.930.10">
    <property type="entry name" value="Mannitol-specific EII, Chain A"/>
    <property type="match status" value="1"/>
</dbReference>
<comment type="subcellular location">
    <subcellularLocation>
        <location evidence="1">Cytoplasm</location>
    </subcellularLocation>
</comment>
<evidence type="ECO:0000256" key="5">
    <source>
        <dbReference type="ARBA" id="ARBA00022679"/>
    </source>
</evidence>
<dbReference type="GO" id="GO:0016020">
    <property type="term" value="C:membrane"/>
    <property type="evidence" value="ECO:0007669"/>
    <property type="project" value="InterPro"/>
</dbReference>
<proteinExistence type="predicted"/>
<keyword evidence="9" id="KW-1185">Reference proteome</keyword>
<evidence type="ECO:0000256" key="1">
    <source>
        <dbReference type="ARBA" id="ARBA00004496"/>
    </source>
</evidence>
<sequence length="150" mass="16339">MNLSNMLNENTTLLDLTVNSKEECMEKMAAALAAAGFVSDLDQYLHAVKRREETGTTGIGFGVAIPHGKSAAVQAPGLAFARLAQPVDWQAMDGQPVTSVFMIAVPEQQVGNEHLQILIAISRKLMHEDFRQKLHTVASAEELVNLLQNL</sequence>
<keyword evidence="4" id="KW-0762">Sugar transport</keyword>
<dbReference type="GO" id="GO:0009401">
    <property type="term" value="P:phosphoenolpyruvate-dependent sugar phosphotransferase system"/>
    <property type="evidence" value="ECO:0007669"/>
    <property type="project" value="UniProtKB-KW"/>
</dbReference>
<dbReference type="PANTHER" id="PTHR47738">
    <property type="entry name" value="PTS SYSTEM FRUCTOSE-LIKE EIIA COMPONENT-RELATED"/>
    <property type="match status" value="1"/>
</dbReference>
<keyword evidence="6" id="KW-0598">Phosphotransferase system</keyword>
<dbReference type="GO" id="GO:0008982">
    <property type="term" value="F:protein-N(PI)-phosphohistidine-sugar phosphotransferase activity"/>
    <property type="evidence" value="ECO:0007669"/>
    <property type="project" value="InterPro"/>
</dbReference>
<evidence type="ECO:0000256" key="3">
    <source>
        <dbReference type="ARBA" id="ARBA00022553"/>
    </source>
</evidence>
<evidence type="ECO:0000313" key="8">
    <source>
        <dbReference type="EMBL" id="SJZ99325.1"/>
    </source>
</evidence>
<dbReference type="FunFam" id="3.40.930.10:FF:000009">
    <property type="entry name" value="PTS system, fructose specific IIABC component"/>
    <property type="match status" value="1"/>
</dbReference>
<dbReference type="InterPro" id="IPR051541">
    <property type="entry name" value="PTS_SugarTrans_NitroReg"/>
</dbReference>
<accession>A0A1T4Q6D8</accession>
<dbReference type="Pfam" id="PF00359">
    <property type="entry name" value="PTS_EIIA_2"/>
    <property type="match status" value="1"/>
</dbReference>
<dbReference type="NCBIfam" id="TIGR00848">
    <property type="entry name" value="fruA"/>
    <property type="match status" value="1"/>
</dbReference>
<evidence type="ECO:0000256" key="6">
    <source>
        <dbReference type="ARBA" id="ARBA00022683"/>
    </source>
</evidence>
<dbReference type="Proteomes" id="UP000189933">
    <property type="component" value="Unassembled WGS sequence"/>
</dbReference>
<dbReference type="PANTHER" id="PTHR47738:SF2">
    <property type="entry name" value="PTS SYSTEM FRUCTOSE-LIKE EIIA COMPONENT"/>
    <property type="match status" value="1"/>
</dbReference>
<evidence type="ECO:0000256" key="2">
    <source>
        <dbReference type="ARBA" id="ARBA00022448"/>
    </source>
</evidence>
<dbReference type="OrthoDB" id="95460at2"/>
<evidence type="ECO:0000313" key="9">
    <source>
        <dbReference type="Proteomes" id="UP000189933"/>
    </source>
</evidence>
<dbReference type="CDD" id="cd00211">
    <property type="entry name" value="PTS_IIA_fru"/>
    <property type="match status" value="1"/>
</dbReference>
<name>A0A1T4Q6D8_9FIRM</name>
<dbReference type="RefSeq" id="WP_078665617.1">
    <property type="nucleotide sequence ID" value="NZ_FUXM01000016.1"/>
</dbReference>
<dbReference type="InterPro" id="IPR002178">
    <property type="entry name" value="PTS_EIIA_type-2_dom"/>
</dbReference>
<dbReference type="GO" id="GO:0005737">
    <property type="term" value="C:cytoplasm"/>
    <property type="evidence" value="ECO:0007669"/>
    <property type="project" value="UniProtKB-SubCell"/>
</dbReference>